<dbReference type="GO" id="GO:0048813">
    <property type="term" value="P:dendrite morphogenesis"/>
    <property type="evidence" value="ECO:0007669"/>
    <property type="project" value="UniProtKB-ARBA"/>
</dbReference>
<dbReference type="FunCoup" id="A0A067RJ20">
    <property type="interactions" value="144"/>
</dbReference>
<evidence type="ECO:0000256" key="5">
    <source>
        <dbReference type="ARBA" id="ARBA00023015"/>
    </source>
</evidence>
<keyword evidence="7" id="KW-0539">Nucleus</keyword>
<evidence type="ECO:0000256" key="8">
    <source>
        <dbReference type="ARBA" id="ARBA00037382"/>
    </source>
</evidence>
<feature type="compositionally biased region" description="Basic and acidic residues" evidence="10">
    <location>
        <begin position="123"/>
        <end position="132"/>
    </location>
</feature>
<dbReference type="GO" id="GO:0006357">
    <property type="term" value="P:regulation of transcription by RNA polymerase II"/>
    <property type="evidence" value="ECO:0007669"/>
    <property type="project" value="TreeGrafter"/>
</dbReference>
<evidence type="ECO:0000313" key="14">
    <source>
        <dbReference type="Proteomes" id="UP000027135"/>
    </source>
</evidence>
<evidence type="ECO:0000313" key="13">
    <source>
        <dbReference type="EMBL" id="KDR19300.1"/>
    </source>
</evidence>
<feature type="domain" description="C2H2-type" evidence="12">
    <location>
        <begin position="531"/>
        <end position="558"/>
    </location>
</feature>
<feature type="compositionally biased region" description="Polar residues" evidence="10">
    <location>
        <begin position="146"/>
        <end position="157"/>
    </location>
</feature>
<feature type="domain" description="C2H2-type" evidence="12">
    <location>
        <begin position="625"/>
        <end position="650"/>
    </location>
</feature>
<keyword evidence="9" id="KW-0863">Zinc-finger</keyword>
<feature type="domain" description="C2H2-type" evidence="12">
    <location>
        <begin position="395"/>
        <end position="422"/>
    </location>
</feature>
<dbReference type="GO" id="GO:0035167">
    <property type="term" value="P:larval lymph gland hemopoiesis"/>
    <property type="evidence" value="ECO:0007669"/>
    <property type="project" value="UniProtKB-ARBA"/>
</dbReference>
<evidence type="ECO:0000256" key="9">
    <source>
        <dbReference type="PROSITE-ProRule" id="PRU00042"/>
    </source>
</evidence>
<dbReference type="InParanoid" id="A0A067RJ20"/>
<dbReference type="eggNOG" id="KOG1721">
    <property type="taxonomic scope" value="Eukaryota"/>
</dbReference>
<feature type="compositionally biased region" description="Low complexity" evidence="10">
    <location>
        <begin position="229"/>
        <end position="241"/>
    </location>
</feature>
<feature type="compositionally biased region" description="Polar residues" evidence="10">
    <location>
        <begin position="348"/>
        <end position="363"/>
    </location>
</feature>
<sequence>MGTNQQFSLRWNNYLRHITCAFDSLRSDEDLVDVTLSCEGKRIRAHKMLLSACSSYFRDLFKENPCQHPVIIFRNVKFEDLAALVDFMYQGEVNVVQDQLSSFLTTAELLAVQGLSDGNGNDHGSDDPKEVELPDSPLLPPEPEVQLSNNTHGQKQLSTSSSVSGSVSSPVSFFPVDQRPDSPPCNKRRKWGGSVGGTVKSGNNPVLPSRETVEKDGERERETERRRVSAASATSSISKSSQDPIEIIPVPNLKLEMPDYMEQEQDASSCSYSDSNQGGGGSGGGQGSSRDPLPPMSQLLAHGTSTDSKQEPSEMYSTNSGDSTLPPSAESLSASDISQILAKPGPSGENQSQDSLQGDSQNLCGDGDGDISAPSCWDLVFYLVIGLEIITKTPFRCWICLKGFRHPISLQLHKDLHAGQTQCPVCRRIFSRSYDMKTHLHRIHKAALIADANKNKYKILDMVCAVRSFKNEENTEEWLQSHVCELDIQHVTNMDNVSAVEKNEGFLLHHTGSNLTHHHYTSTQEMMARRFVCNICGASYRQCTNLSAHKKQHLGETRCQLCNKVYSRKSHVTRHMISEENNSRYPGYLLIGDRYMCMLCQHTFNTLPILSRHIAAKHQKQDSVFFCDKCNRYFKTKWSLSTHNSRYHKS</sequence>
<dbReference type="GO" id="GO:0005634">
    <property type="term" value="C:nucleus"/>
    <property type="evidence" value="ECO:0007669"/>
    <property type="project" value="UniProtKB-SubCell"/>
</dbReference>
<evidence type="ECO:0000256" key="1">
    <source>
        <dbReference type="ARBA" id="ARBA00004123"/>
    </source>
</evidence>
<comment type="subcellular location">
    <subcellularLocation>
        <location evidence="1">Nucleus</location>
    </subcellularLocation>
</comment>
<dbReference type="InterPro" id="IPR051095">
    <property type="entry name" value="Dros_DevTransReg"/>
</dbReference>
<organism evidence="13 14">
    <name type="scientific">Zootermopsis nevadensis</name>
    <name type="common">Dampwood termite</name>
    <dbReference type="NCBI Taxonomy" id="136037"/>
    <lineage>
        <taxon>Eukaryota</taxon>
        <taxon>Metazoa</taxon>
        <taxon>Ecdysozoa</taxon>
        <taxon>Arthropoda</taxon>
        <taxon>Hexapoda</taxon>
        <taxon>Insecta</taxon>
        <taxon>Pterygota</taxon>
        <taxon>Neoptera</taxon>
        <taxon>Polyneoptera</taxon>
        <taxon>Dictyoptera</taxon>
        <taxon>Blattodea</taxon>
        <taxon>Blattoidea</taxon>
        <taxon>Termitoidae</taxon>
        <taxon>Termopsidae</taxon>
        <taxon>Zootermopsis</taxon>
    </lineage>
</organism>
<comment type="function">
    <text evidence="8">Putative transcription factor required for axon growth and guidance in the central and peripheral nervous systems. Repels CNS axons away from the midline by promoting the expression of the midline repellent sli and its receptor robo.</text>
</comment>
<dbReference type="PROSITE" id="PS00028">
    <property type="entry name" value="ZINC_FINGER_C2H2_1"/>
    <property type="match status" value="5"/>
</dbReference>
<dbReference type="OMA" id="HYLEHEN"/>
<dbReference type="PANTHER" id="PTHR23110">
    <property type="entry name" value="BTB DOMAIN TRANSCRIPTION FACTOR"/>
    <property type="match status" value="1"/>
</dbReference>
<keyword evidence="2" id="KW-0217">Developmental protein</keyword>
<dbReference type="SUPFAM" id="SSF54695">
    <property type="entry name" value="POZ domain"/>
    <property type="match status" value="1"/>
</dbReference>
<dbReference type="InterPro" id="IPR011333">
    <property type="entry name" value="SKP1/BTB/POZ_sf"/>
</dbReference>
<keyword evidence="9" id="KW-0862">Zinc</keyword>
<feature type="domain" description="C2H2-type" evidence="12">
    <location>
        <begin position="557"/>
        <end position="586"/>
    </location>
</feature>
<evidence type="ECO:0000256" key="10">
    <source>
        <dbReference type="SAM" id="MobiDB-lite"/>
    </source>
</evidence>
<dbReference type="GO" id="GO:0008406">
    <property type="term" value="P:gonad development"/>
    <property type="evidence" value="ECO:0007669"/>
    <property type="project" value="UniProtKB-ARBA"/>
</dbReference>
<dbReference type="CDD" id="cd18315">
    <property type="entry name" value="BTB_POZ_BAB-like"/>
    <property type="match status" value="1"/>
</dbReference>
<dbReference type="GO" id="GO:0008270">
    <property type="term" value="F:zinc ion binding"/>
    <property type="evidence" value="ECO:0007669"/>
    <property type="project" value="UniProtKB-KW"/>
</dbReference>
<dbReference type="InterPro" id="IPR036236">
    <property type="entry name" value="Znf_C2H2_sf"/>
</dbReference>
<evidence type="ECO:0000256" key="3">
    <source>
        <dbReference type="ARBA" id="ARBA00022782"/>
    </source>
</evidence>
<feature type="compositionally biased region" description="Low complexity" evidence="10">
    <location>
        <begin position="158"/>
        <end position="176"/>
    </location>
</feature>
<keyword evidence="3" id="KW-0221">Differentiation</keyword>
<keyword evidence="9" id="KW-0479">Metal-binding</keyword>
<dbReference type="GO" id="GO:0007464">
    <property type="term" value="P:R3/R4 cell fate commitment"/>
    <property type="evidence" value="ECO:0007669"/>
    <property type="project" value="UniProtKB-ARBA"/>
</dbReference>
<dbReference type="InterPro" id="IPR013087">
    <property type="entry name" value="Znf_C2H2_type"/>
</dbReference>
<protein>
    <submittedName>
        <fullName evidence="13">Protein bric-a-brac 2</fullName>
    </submittedName>
</protein>
<evidence type="ECO:0000259" key="12">
    <source>
        <dbReference type="PROSITE" id="PS50157"/>
    </source>
</evidence>
<evidence type="ECO:0000256" key="4">
    <source>
        <dbReference type="ARBA" id="ARBA00022902"/>
    </source>
</evidence>
<dbReference type="GO" id="GO:0045467">
    <property type="term" value="P:R7 cell development"/>
    <property type="evidence" value="ECO:0007669"/>
    <property type="project" value="UniProtKB-ARBA"/>
</dbReference>
<dbReference type="PROSITE" id="PS50097">
    <property type="entry name" value="BTB"/>
    <property type="match status" value="1"/>
</dbReference>
<dbReference type="PROSITE" id="PS50157">
    <property type="entry name" value="ZINC_FINGER_C2H2_2"/>
    <property type="match status" value="6"/>
</dbReference>
<dbReference type="Gene3D" id="3.30.710.10">
    <property type="entry name" value="Potassium Channel Kv1.1, Chain A"/>
    <property type="match status" value="1"/>
</dbReference>
<dbReference type="GO" id="GO:0007526">
    <property type="term" value="P:larval somatic muscle development"/>
    <property type="evidence" value="ECO:0007669"/>
    <property type="project" value="UniProtKB-ARBA"/>
</dbReference>
<evidence type="ECO:0000256" key="6">
    <source>
        <dbReference type="ARBA" id="ARBA00023163"/>
    </source>
</evidence>
<dbReference type="SMART" id="SM00225">
    <property type="entry name" value="BTB"/>
    <property type="match status" value="1"/>
</dbReference>
<feature type="region of interest" description="Disordered" evidence="10">
    <location>
        <begin position="115"/>
        <end position="248"/>
    </location>
</feature>
<feature type="compositionally biased region" description="Gly residues" evidence="10">
    <location>
        <begin position="277"/>
        <end position="287"/>
    </location>
</feature>
<evidence type="ECO:0000259" key="11">
    <source>
        <dbReference type="PROSITE" id="PS50097"/>
    </source>
</evidence>
<dbReference type="Pfam" id="PF00651">
    <property type="entry name" value="BTB"/>
    <property type="match status" value="1"/>
</dbReference>
<dbReference type="AlphaFoldDB" id="A0A067RJ20"/>
<evidence type="ECO:0000256" key="2">
    <source>
        <dbReference type="ARBA" id="ARBA00022473"/>
    </source>
</evidence>
<dbReference type="EMBL" id="KK852655">
    <property type="protein sequence ID" value="KDR19300.1"/>
    <property type="molecule type" value="Genomic_DNA"/>
</dbReference>
<keyword evidence="5" id="KW-0805">Transcription regulation</keyword>
<dbReference type="SMART" id="SM00355">
    <property type="entry name" value="ZnF_C2H2"/>
    <property type="match status" value="6"/>
</dbReference>
<keyword evidence="6" id="KW-0804">Transcription</keyword>
<feature type="domain" description="C2H2-type" evidence="12">
    <location>
        <begin position="595"/>
        <end position="623"/>
    </location>
</feature>
<feature type="compositionally biased region" description="Polar residues" evidence="10">
    <location>
        <begin position="315"/>
        <end position="338"/>
    </location>
</feature>
<dbReference type="GO" id="GO:0016199">
    <property type="term" value="P:axon midline choice point recognition"/>
    <property type="evidence" value="ECO:0007669"/>
    <property type="project" value="UniProtKB-ARBA"/>
</dbReference>
<keyword evidence="14" id="KW-1185">Reference proteome</keyword>
<dbReference type="Proteomes" id="UP000027135">
    <property type="component" value="Unassembled WGS sequence"/>
</dbReference>
<proteinExistence type="predicted"/>
<accession>A0A067RJ20</accession>
<feature type="region of interest" description="Disordered" evidence="10">
    <location>
        <begin position="262"/>
        <end position="364"/>
    </location>
</feature>
<dbReference type="SUPFAM" id="SSF57667">
    <property type="entry name" value="beta-beta-alpha zinc fingers"/>
    <property type="match status" value="2"/>
</dbReference>
<dbReference type="Pfam" id="PF00096">
    <property type="entry name" value="zf-C2H2"/>
    <property type="match status" value="3"/>
</dbReference>
<gene>
    <name evidence="13" type="ORF">L798_06095</name>
</gene>
<feature type="compositionally biased region" description="Polar residues" evidence="10">
    <location>
        <begin position="266"/>
        <end position="276"/>
    </location>
</feature>
<reference evidence="13 14" key="1">
    <citation type="journal article" date="2014" name="Nat. Commun.">
        <title>Molecular traces of alternative social organization in a termite genome.</title>
        <authorList>
            <person name="Terrapon N."/>
            <person name="Li C."/>
            <person name="Robertson H.M."/>
            <person name="Ji L."/>
            <person name="Meng X."/>
            <person name="Booth W."/>
            <person name="Chen Z."/>
            <person name="Childers C.P."/>
            <person name="Glastad K.M."/>
            <person name="Gokhale K."/>
            <person name="Gowin J."/>
            <person name="Gronenberg W."/>
            <person name="Hermansen R.A."/>
            <person name="Hu H."/>
            <person name="Hunt B.G."/>
            <person name="Huylmans A.K."/>
            <person name="Khalil S.M."/>
            <person name="Mitchell R.D."/>
            <person name="Munoz-Torres M.C."/>
            <person name="Mustard J.A."/>
            <person name="Pan H."/>
            <person name="Reese J.T."/>
            <person name="Scharf M.E."/>
            <person name="Sun F."/>
            <person name="Vogel H."/>
            <person name="Xiao J."/>
            <person name="Yang W."/>
            <person name="Yang Z."/>
            <person name="Yang Z."/>
            <person name="Zhou J."/>
            <person name="Zhu J."/>
            <person name="Brent C.S."/>
            <person name="Elsik C.G."/>
            <person name="Goodisman M.A."/>
            <person name="Liberles D.A."/>
            <person name="Roe R.M."/>
            <person name="Vargo E.L."/>
            <person name="Vilcinskas A."/>
            <person name="Wang J."/>
            <person name="Bornberg-Bauer E."/>
            <person name="Korb J."/>
            <person name="Zhang G."/>
            <person name="Liebig J."/>
        </authorList>
    </citation>
    <scope>NUCLEOTIDE SEQUENCE [LARGE SCALE GENOMIC DNA]</scope>
    <source>
        <tissue evidence="13">Whole organism</tissue>
    </source>
</reference>
<feature type="non-terminal residue" evidence="13">
    <location>
        <position position="650"/>
    </location>
</feature>
<feature type="domain" description="BTB" evidence="11">
    <location>
        <begin position="32"/>
        <end position="97"/>
    </location>
</feature>
<feature type="compositionally biased region" description="Basic and acidic residues" evidence="10">
    <location>
        <begin position="211"/>
        <end position="227"/>
    </location>
</feature>
<name>A0A067RJ20_ZOONE</name>
<dbReference type="InterPro" id="IPR000210">
    <property type="entry name" value="BTB/POZ_dom"/>
</dbReference>
<evidence type="ECO:0000256" key="7">
    <source>
        <dbReference type="ARBA" id="ARBA00023242"/>
    </source>
</evidence>
<dbReference type="PANTHER" id="PTHR23110:SF111">
    <property type="entry name" value="LONGITUDINALS LACKING PROTEIN, ISOFORMS F_I_K_T"/>
    <property type="match status" value="1"/>
</dbReference>
<dbReference type="GO" id="GO:0045476">
    <property type="term" value="P:nurse cell apoptotic process"/>
    <property type="evidence" value="ECO:0007669"/>
    <property type="project" value="UniProtKB-ARBA"/>
</dbReference>
<dbReference type="Gene3D" id="3.30.160.60">
    <property type="entry name" value="Classic Zinc Finger"/>
    <property type="match status" value="3"/>
</dbReference>
<feature type="domain" description="C2H2-type" evidence="12">
    <location>
        <begin position="421"/>
        <end position="444"/>
    </location>
</feature>
<keyword evidence="4" id="KW-0524">Neurogenesis</keyword>